<evidence type="ECO:0000256" key="4">
    <source>
        <dbReference type="ARBA" id="ARBA00022679"/>
    </source>
</evidence>
<evidence type="ECO:0000313" key="14">
    <source>
        <dbReference type="Proteomes" id="UP000324800"/>
    </source>
</evidence>
<protein>
    <recommendedName>
        <fullName evidence="1">non-specific serine/threonine protein kinase</fullName>
        <ecNumber evidence="1">2.7.11.1</ecNumber>
    </recommendedName>
</protein>
<evidence type="ECO:0000256" key="6">
    <source>
        <dbReference type="ARBA" id="ARBA00022777"/>
    </source>
</evidence>
<keyword evidence="4" id="KW-0808">Transferase</keyword>
<dbReference type="InterPro" id="IPR051131">
    <property type="entry name" value="NEK_Ser/Thr_kinase_NIMA"/>
</dbReference>
<keyword evidence="2 10" id="KW-0728">SH3 domain</keyword>
<dbReference type="SUPFAM" id="SSF50044">
    <property type="entry name" value="SH3-domain"/>
    <property type="match status" value="1"/>
</dbReference>
<dbReference type="EMBL" id="SNRW01000428">
    <property type="protein sequence ID" value="KAA6401195.1"/>
    <property type="molecule type" value="Genomic_DNA"/>
</dbReference>
<dbReference type="Proteomes" id="UP000324800">
    <property type="component" value="Unassembled WGS sequence"/>
</dbReference>
<dbReference type="GO" id="GO:0005524">
    <property type="term" value="F:ATP binding"/>
    <property type="evidence" value="ECO:0007669"/>
    <property type="project" value="UniProtKB-KW"/>
</dbReference>
<keyword evidence="7" id="KW-0067">ATP-binding</keyword>
<feature type="domain" description="SH3" evidence="11">
    <location>
        <begin position="3"/>
        <end position="63"/>
    </location>
</feature>
<proteinExistence type="predicted"/>
<dbReference type="SMART" id="SM00220">
    <property type="entry name" value="S_TKc"/>
    <property type="match status" value="1"/>
</dbReference>
<name>A0A5J4X3H3_9EUKA</name>
<evidence type="ECO:0000313" key="13">
    <source>
        <dbReference type="EMBL" id="KAA6401195.1"/>
    </source>
</evidence>
<evidence type="ECO:0000256" key="8">
    <source>
        <dbReference type="ARBA" id="ARBA00047899"/>
    </source>
</evidence>
<accession>A0A5J4X3H3</accession>
<evidence type="ECO:0000256" key="1">
    <source>
        <dbReference type="ARBA" id="ARBA00012513"/>
    </source>
</evidence>
<dbReference type="GO" id="GO:0004674">
    <property type="term" value="F:protein serine/threonine kinase activity"/>
    <property type="evidence" value="ECO:0007669"/>
    <property type="project" value="UniProtKB-KW"/>
</dbReference>
<gene>
    <name evidence="13" type="ORF">EZS28_003277</name>
</gene>
<comment type="caution">
    <text evidence="13">The sequence shown here is derived from an EMBL/GenBank/DDBJ whole genome shotgun (WGS) entry which is preliminary data.</text>
</comment>
<sequence>MTTQVEYFEVVSDYTGQEGDSQFLPISKGEIVKIIKKELVWFTVDKGGQIGKVPRGKLRKCPPPSLENKILSNSISQTSISTSEIGTGTDLLDQTAVQQIEQIIPEKPEDKLNSSDSITQDSPLNEIQTSLLKSKTVIQPSESEPNSYVKIQGSYQPFHNQIRINQKPEYLEYDGYQIIKKFGAGAMSKTFLVKRKMTGELFVMKRVDYLEFSDKMRADEEVATMERLASQFTVRLIWSFPHETDLCLILEYCEGGDLRKRVWQLFAQIILALDHLHSHGVVHRDIKPENIFLMKDNTIKLGDFGLSKELQDKDYYAKAEGTKVYMAAEVFAMKKMDFCSDIFALGVVIFELITGKHPFLAESAEAMIERIRNDDSEKLPDWVPAELKKLVNAMIRLYKASYNSNNT</sequence>
<dbReference type="SMART" id="SM00326">
    <property type="entry name" value="SH3"/>
    <property type="match status" value="1"/>
</dbReference>
<dbReference type="InterPro" id="IPR011009">
    <property type="entry name" value="Kinase-like_dom_sf"/>
</dbReference>
<dbReference type="EC" id="2.7.11.1" evidence="1"/>
<dbReference type="Gene3D" id="2.30.30.40">
    <property type="entry name" value="SH3 Domains"/>
    <property type="match status" value="1"/>
</dbReference>
<dbReference type="PANTHER" id="PTHR44899">
    <property type="entry name" value="CAMK FAMILY PROTEIN KINASE"/>
    <property type="match status" value="1"/>
</dbReference>
<evidence type="ECO:0000256" key="3">
    <source>
        <dbReference type="ARBA" id="ARBA00022527"/>
    </source>
</evidence>
<dbReference type="Gene3D" id="1.10.510.10">
    <property type="entry name" value="Transferase(Phosphotransferase) domain 1"/>
    <property type="match status" value="1"/>
</dbReference>
<dbReference type="PANTHER" id="PTHR44899:SF3">
    <property type="entry name" value="SERINE_THREONINE-PROTEIN KINASE NEK1"/>
    <property type="match status" value="1"/>
</dbReference>
<dbReference type="InterPro" id="IPR001452">
    <property type="entry name" value="SH3_domain"/>
</dbReference>
<keyword evidence="6 13" id="KW-0418">Kinase</keyword>
<evidence type="ECO:0000256" key="9">
    <source>
        <dbReference type="ARBA" id="ARBA00048679"/>
    </source>
</evidence>
<organism evidence="13 14">
    <name type="scientific">Streblomastix strix</name>
    <dbReference type="NCBI Taxonomy" id="222440"/>
    <lineage>
        <taxon>Eukaryota</taxon>
        <taxon>Metamonada</taxon>
        <taxon>Preaxostyla</taxon>
        <taxon>Oxymonadida</taxon>
        <taxon>Streblomastigidae</taxon>
        <taxon>Streblomastix</taxon>
    </lineage>
</organism>
<dbReference type="PROSITE" id="PS50011">
    <property type="entry name" value="PROTEIN_KINASE_DOM"/>
    <property type="match status" value="1"/>
</dbReference>
<dbReference type="SUPFAM" id="SSF56112">
    <property type="entry name" value="Protein kinase-like (PK-like)"/>
    <property type="match status" value="1"/>
</dbReference>
<dbReference type="InterPro" id="IPR036028">
    <property type="entry name" value="SH3-like_dom_sf"/>
</dbReference>
<evidence type="ECO:0000259" key="12">
    <source>
        <dbReference type="PROSITE" id="PS50011"/>
    </source>
</evidence>
<feature type="domain" description="Protein kinase" evidence="12">
    <location>
        <begin position="176"/>
        <end position="407"/>
    </location>
</feature>
<keyword evidence="3" id="KW-0723">Serine/threonine-protein kinase</keyword>
<comment type="catalytic activity">
    <reaction evidence="9">
        <text>L-seryl-[protein] + ATP = O-phospho-L-seryl-[protein] + ADP + H(+)</text>
        <dbReference type="Rhea" id="RHEA:17989"/>
        <dbReference type="Rhea" id="RHEA-COMP:9863"/>
        <dbReference type="Rhea" id="RHEA-COMP:11604"/>
        <dbReference type="ChEBI" id="CHEBI:15378"/>
        <dbReference type="ChEBI" id="CHEBI:29999"/>
        <dbReference type="ChEBI" id="CHEBI:30616"/>
        <dbReference type="ChEBI" id="CHEBI:83421"/>
        <dbReference type="ChEBI" id="CHEBI:456216"/>
        <dbReference type="EC" id="2.7.11.1"/>
    </reaction>
</comment>
<keyword evidence="5" id="KW-0547">Nucleotide-binding</keyword>
<reference evidence="13 14" key="1">
    <citation type="submission" date="2019-03" db="EMBL/GenBank/DDBJ databases">
        <title>Single cell metagenomics reveals metabolic interactions within the superorganism composed of flagellate Streblomastix strix and complex community of Bacteroidetes bacteria on its surface.</title>
        <authorList>
            <person name="Treitli S.C."/>
            <person name="Kolisko M."/>
            <person name="Husnik F."/>
            <person name="Keeling P."/>
            <person name="Hampl V."/>
        </authorList>
    </citation>
    <scope>NUCLEOTIDE SEQUENCE [LARGE SCALE GENOMIC DNA]</scope>
    <source>
        <strain evidence="13">ST1C</strain>
    </source>
</reference>
<evidence type="ECO:0000259" key="11">
    <source>
        <dbReference type="PROSITE" id="PS50002"/>
    </source>
</evidence>
<dbReference type="PROSITE" id="PS00108">
    <property type="entry name" value="PROTEIN_KINASE_ST"/>
    <property type="match status" value="1"/>
</dbReference>
<evidence type="ECO:0000256" key="10">
    <source>
        <dbReference type="PROSITE-ProRule" id="PRU00192"/>
    </source>
</evidence>
<comment type="catalytic activity">
    <reaction evidence="8">
        <text>L-threonyl-[protein] + ATP = O-phospho-L-threonyl-[protein] + ADP + H(+)</text>
        <dbReference type="Rhea" id="RHEA:46608"/>
        <dbReference type="Rhea" id="RHEA-COMP:11060"/>
        <dbReference type="Rhea" id="RHEA-COMP:11605"/>
        <dbReference type="ChEBI" id="CHEBI:15378"/>
        <dbReference type="ChEBI" id="CHEBI:30013"/>
        <dbReference type="ChEBI" id="CHEBI:30616"/>
        <dbReference type="ChEBI" id="CHEBI:61977"/>
        <dbReference type="ChEBI" id="CHEBI:456216"/>
        <dbReference type="EC" id="2.7.11.1"/>
    </reaction>
</comment>
<dbReference type="InterPro" id="IPR000719">
    <property type="entry name" value="Prot_kinase_dom"/>
</dbReference>
<dbReference type="Pfam" id="PF00069">
    <property type="entry name" value="Pkinase"/>
    <property type="match status" value="1"/>
</dbReference>
<dbReference type="AlphaFoldDB" id="A0A5J4X3H3"/>
<dbReference type="Gene3D" id="3.30.200.20">
    <property type="entry name" value="Phosphorylase Kinase, domain 1"/>
    <property type="match status" value="1"/>
</dbReference>
<evidence type="ECO:0000256" key="7">
    <source>
        <dbReference type="ARBA" id="ARBA00022840"/>
    </source>
</evidence>
<evidence type="ECO:0000256" key="5">
    <source>
        <dbReference type="ARBA" id="ARBA00022741"/>
    </source>
</evidence>
<evidence type="ECO:0000256" key="2">
    <source>
        <dbReference type="ARBA" id="ARBA00022443"/>
    </source>
</evidence>
<dbReference type="InterPro" id="IPR008271">
    <property type="entry name" value="Ser/Thr_kinase_AS"/>
</dbReference>
<dbReference type="PROSITE" id="PS50002">
    <property type="entry name" value="SH3"/>
    <property type="match status" value="1"/>
</dbReference>